<dbReference type="PANTHER" id="PTHR46112">
    <property type="entry name" value="AMINOPEPTIDASE"/>
    <property type="match status" value="1"/>
</dbReference>
<reference evidence="3" key="1">
    <citation type="submission" date="2022-05" db="EMBL/GenBank/DDBJ databases">
        <authorList>
            <person name="Jo J.-H."/>
            <person name="Im W.-T."/>
        </authorList>
    </citation>
    <scope>NUCLEOTIDE SEQUENCE</scope>
    <source>
        <strain evidence="3">RB56-2</strain>
    </source>
</reference>
<sequence>MDFSRRALLGGGTAIAASALIGRGSAAWAAVQGAADLPSIPIPPPIGPAERLQRLRRAQKLMAEFGLGAVVVEAGPSLDYYTGIQWWRSERLTATVIPVKGDPIVVTPFFERPSIQEMLQVPVEIRTWNEDEEPLKLVGDFIKQHASNGPIGFEETNRFFILDRLREQIGSAASIVSANWVVRAQRMIKSPAEIALMQTAADITAASLRYAGERTKEGMTAAEIDAMIAAAHKKLGGSYDGGLVLLGEAAAYPHGSKKPHVVTRGEVVLMDVGCSVHGYQSDISRTFILGDPSPEVRKVWEQMRRGQDIAMAAARIGAPAGSVDDAVRHAYESWGYGPGYKLPGTSHRTGHGIGMEGHEPVNLVHGETTPLAPGMCFSNEPGIYLPGKFGVRLEDCFHMTEAGPKWFTTPPPSIDRPFG</sequence>
<dbReference type="Proteomes" id="UP001165383">
    <property type="component" value="Unassembled WGS sequence"/>
</dbReference>
<dbReference type="Pfam" id="PF00557">
    <property type="entry name" value="Peptidase_M24"/>
    <property type="match status" value="1"/>
</dbReference>
<evidence type="ECO:0000259" key="2">
    <source>
        <dbReference type="Pfam" id="PF01321"/>
    </source>
</evidence>
<evidence type="ECO:0000313" key="4">
    <source>
        <dbReference type="Proteomes" id="UP001165383"/>
    </source>
</evidence>
<dbReference type="Gene3D" id="3.40.350.10">
    <property type="entry name" value="Creatinase/prolidase N-terminal domain"/>
    <property type="match status" value="1"/>
</dbReference>
<organism evidence="3 4">
    <name type="scientific">Sphingomonas brevis</name>
    <dbReference type="NCBI Taxonomy" id="2908206"/>
    <lineage>
        <taxon>Bacteria</taxon>
        <taxon>Pseudomonadati</taxon>
        <taxon>Pseudomonadota</taxon>
        <taxon>Alphaproteobacteria</taxon>
        <taxon>Sphingomonadales</taxon>
        <taxon>Sphingomonadaceae</taxon>
        <taxon>Sphingomonas</taxon>
    </lineage>
</organism>
<protein>
    <submittedName>
        <fullName evidence="3">Xaa-Pro peptidase family protein</fullName>
    </submittedName>
</protein>
<dbReference type="SUPFAM" id="SSF55920">
    <property type="entry name" value="Creatinase/aminopeptidase"/>
    <property type="match status" value="1"/>
</dbReference>
<evidence type="ECO:0000313" key="3">
    <source>
        <dbReference type="EMBL" id="MCL6740131.1"/>
    </source>
</evidence>
<name>A0ABT0S6W3_9SPHN</name>
<dbReference type="InterPro" id="IPR036005">
    <property type="entry name" value="Creatinase/aminopeptidase-like"/>
</dbReference>
<gene>
    <name evidence="3" type="ORF">LZ518_03135</name>
</gene>
<feature type="domain" description="Peptidase M24" evidence="1">
    <location>
        <begin position="196"/>
        <end position="401"/>
    </location>
</feature>
<dbReference type="InterPro" id="IPR006311">
    <property type="entry name" value="TAT_signal"/>
</dbReference>
<comment type="caution">
    <text evidence="3">The sequence shown here is derived from an EMBL/GenBank/DDBJ whole genome shotgun (WGS) entry which is preliminary data.</text>
</comment>
<dbReference type="InterPro" id="IPR029149">
    <property type="entry name" value="Creatin/AminoP/Spt16_N"/>
</dbReference>
<dbReference type="EMBL" id="JAMGBB010000001">
    <property type="protein sequence ID" value="MCL6740131.1"/>
    <property type="molecule type" value="Genomic_DNA"/>
</dbReference>
<dbReference type="SUPFAM" id="SSF53092">
    <property type="entry name" value="Creatinase/prolidase N-terminal domain"/>
    <property type="match status" value="1"/>
</dbReference>
<dbReference type="InterPro" id="IPR000994">
    <property type="entry name" value="Pept_M24"/>
</dbReference>
<dbReference type="RefSeq" id="WP_249916484.1">
    <property type="nucleotide sequence ID" value="NZ_JAMGBB010000001.1"/>
</dbReference>
<evidence type="ECO:0000259" key="1">
    <source>
        <dbReference type="Pfam" id="PF00557"/>
    </source>
</evidence>
<dbReference type="InterPro" id="IPR000587">
    <property type="entry name" value="Creatinase_N"/>
</dbReference>
<dbReference type="PROSITE" id="PS51318">
    <property type="entry name" value="TAT"/>
    <property type="match status" value="1"/>
</dbReference>
<accession>A0ABT0S6W3</accession>
<dbReference type="InterPro" id="IPR050659">
    <property type="entry name" value="Peptidase_M24B"/>
</dbReference>
<dbReference type="PANTHER" id="PTHR46112:SF3">
    <property type="entry name" value="AMINOPEPTIDASE YPDF"/>
    <property type="match status" value="1"/>
</dbReference>
<feature type="domain" description="Creatinase N-terminal" evidence="2">
    <location>
        <begin position="54"/>
        <end position="188"/>
    </location>
</feature>
<keyword evidence="4" id="KW-1185">Reference proteome</keyword>
<dbReference type="Gene3D" id="3.90.230.10">
    <property type="entry name" value="Creatinase/methionine aminopeptidase superfamily"/>
    <property type="match status" value="1"/>
</dbReference>
<proteinExistence type="predicted"/>
<dbReference type="Pfam" id="PF01321">
    <property type="entry name" value="Creatinase_N"/>
    <property type="match status" value="1"/>
</dbReference>